<dbReference type="Pfam" id="PF10983">
    <property type="entry name" value="DUF2793"/>
    <property type="match status" value="1"/>
</dbReference>
<dbReference type="HOGENOM" id="CLU_136238_0_0_5"/>
<name>Q2G3K5_NOVAD</name>
<proteinExistence type="predicted"/>
<evidence type="ECO:0000313" key="2">
    <source>
        <dbReference type="Proteomes" id="UP000009134"/>
    </source>
</evidence>
<evidence type="ECO:0008006" key="3">
    <source>
        <dbReference type="Google" id="ProtNLM"/>
    </source>
</evidence>
<sequence length="152" mass="15971">MSDPITYSTITPRLGLPMLFAGQSQKETTVNEALWQIDMLVGGAIEGELSSPPASPLAGQAWLVGASPTGAFAHHEGDLAAWTDGGWRFISPAPGLRVHDRTTEAMRFYDGVWRIGTSPALPTGGSVIDTEARATIAALVQLLAEIGIISAT</sequence>
<reference evidence="2" key="1">
    <citation type="submission" date="2006-01" db="EMBL/GenBank/DDBJ databases">
        <title>Complete sequence of Novosphingobium aromaticivorans DSM 12444.</title>
        <authorList>
            <consortium name="US DOE Joint Genome Institute"/>
            <person name="Copeland A."/>
            <person name="Lucas S."/>
            <person name="Lapidus A."/>
            <person name="Barry K."/>
            <person name="Detter J.C."/>
            <person name="Glavina T."/>
            <person name="Hammon N."/>
            <person name="Israni S."/>
            <person name="Pitluck S."/>
            <person name="Chain P."/>
            <person name="Malfatti S."/>
            <person name="Shin M."/>
            <person name="Vergez L."/>
            <person name="Schmutz J."/>
            <person name="Larimer F."/>
            <person name="Land M."/>
            <person name="Kyrpides N."/>
            <person name="Ivanova N."/>
            <person name="Fredrickson J."/>
            <person name="Balkwill D."/>
            <person name="Romine M.F."/>
            <person name="Richardson P."/>
        </authorList>
    </citation>
    <scope>NUCLEOTIDE SEQUENCE [LARGE SCALE GENOMIC DNA]</scope>
    <source>
        <strain evidence="2">ATCC 700278 / DSM 12444 / CCUG 56034 / CIP 105152 / NBRC 16084 / F199</strain>
    </source>
</reference>
<dbReference type="EMBL" id="CP000248">
    <property type="protein sequence ID" value="ABD27568.1"/>
    <property type="molecule type" value="Genomic_DNA"/>
</dbReference>
<dbReference type="InterPro" id="IPR021251">
    <property type="entry name" value="DUF2793"/>
</dbReference>
<accession>Q2G3K5</accession>
<keyword evidence="2" id="KW-1185">Reference proteome</keyword>
<protein>
    <recommendedName>
        <fullName evidence="3">DUF2793 domain-containing protein</fullName>
    </recommendedName>
</protein>
<dbReference type="RefSeq" id="WP_011446772.1">
    <property type="nucleotide sequence ID" value="NC_007794.1"/>
</dbReference>
<dbReference type="KEGG" id="nar:Saro_3133"/>
<dbReference type="eggNOG" id="ENOG502Z9IR">
    <property type="taxonomic scope" value="Bacteria"/>
</dbReference>
<organism evidence="1 2">
    <name type="scientific">Novosphingobium aromaticivorans (strain ATCC 700278 / DSM 12444 / CCUG 56034 / CIP 105152 / NBRC 16084 / F199)</name>
    <dbReference type="NCBI Taxonomy" id="279238"/>
    <lineage>
        <taxon>Bacteria</taxon>
        <taxon>Pseudomonadati</taxon>
        <taxon>Pseudomonadota</taxon>
        <taxon>Alphaproteobacteria</taxon>
        <taxon>Sphingomonadales</taxon>
        <taxon>Sphingomonadaceae</taxon>
        <taxon>Novosphingobium</taxon>
    </lineage>
</organism>
<gene>
    <name evidence="1" type="ordered locus">Saro_3133</name>
</gene>
<dbReference type="AlphaFoldDB" id="Q2G3K5"/>
<evidence type="ECO:0000313" key="1">
    <source>
        <dbReference type="EMBL" id="ABD27568.1"/>
    </source>
</evidence>
<dbReference type="Proteomes" id="UP000009134">
    <property type="component" value="Chromosome"/>
</dbReference>
<dbReference type="STRING" id="279238.Saro_3133"/>